<evidence type="ECO:0000313" key="7">
    <source>
        <dbReference type="Proteomes" id="UP000483820"/>
    </source>
</evidence>
<proteinExistence type="predicted"/>
<sequence length="248" mass="27266">MLKSAVFSSARYESPEEARSNGINGATNGGGGKFRVDAIWDCNAPKYRVACGQLHVTKATKYIGMTQLFVIALFSVSLLFAYTSALKVEDSASEGTKEWSINYYMARYVSSLLSALTLQLGLVLMMLHGIRTARRSLLVPYIAFAAIALFLAIFQISLDIINFVDTKSYQNLNSENPASAILVHFTGVLVHVWCMKVVCKCYSFYGDKNVAEAIGQQLQSTSVAFAVDFTRPPPYSRLPTDVQPLTQA</sequence>
<organism evidence="6 7">
    <name type="scientific">Caenorhabditis remanei</name>
    <name type="common">Caenorhabditis vulgaris</name>
    <dbReference type="NCBI Taxonomy" id="31234"/>
    <lineage>
        <taxon>Eukaryota</taxon>
        <taxon>Metazoa</taxon>
        <taxon>Ecdysozoa</taxon>
        <taxon>Nematoda</taxon>
        <taxon>Chromadorea</taxon>
        <taxon>Rhabditida</taxon>
        <taxon>Rhabditina</taxon>
        <taxon>Rhabditomorpha</taxon>
        <taxon>Rhabditoidea</taxon>
        <taxon>Rhabditidae</taxon>
        <taxon>Peloderinae</taxon>
        <taxon>Caenorhabditis</taxon>
    </lineage>
</organism>
<accession>A0A6A5HLN3</accession>
<dbReference type="GeneID" id="9823177"/>
<evidence type="ECO:0000256" key="2">
    <source>
        <dbReference type="ARBA" id="ARBA00022692"/>
    </source>
</evidence>
<dbReference type="RefSeq" id="XP_053591023.1">
    <property type="nucleotide sequence ID" value="XM_053722378.1"/>
</dbReference>
<dbReference type="Proteomes" id="UP000483820">
    <property type="component" value="Chromosome I"/>
</dbReference>
<comment type="subcellular location">
    <subcellularLocation>
        <location evidence="1">Endomembrane system</location>
        <topology evidence="1">Multi-pass membrane protein</topology>
    </subcellularLocation>
</comment>
<dbReference type="EMBL" id="WUAV01000001">
    <property type="protein sequence ID" value="KAF1768459.1"/>
    <property type="molecule type" value="Genomic_DNA"/>
</dbReference>
<comment type="caution">
    <text evidence="6">The sequence shown here is derived from an EMBL/GenBank/DDBJ whole genome shotgun (WGS) entry which is preliminary data.</text>
</comment>
<feature type="transmembrane region" description="Helical" evidence="5">
    <location>
        <begin position="105"/>
        <end position="126"/>
    </location>
</feature>
<dbReference type="AlphaFoldDB" id="A0A6A5HLN3"/>
<evidence type="ECO:0000256" key="3">
    <source>
        <dbReference type="ARBA" id="ARBA00022989"/>
    </source>
</evidence>
<dbReference type="PANTHER" id="PTHR12479:SF13">
    <property type="entry name" value="DUF4149 DOMAIN-CONTAINING PROTEIN"/>
    <property type="match status" value="1"/>
</dbReference>
<evidence type="ECO:0000256" key="5">
    <source>
        <dbReference type="SAM" id="Phobius"/>
    </source>
</evidence>
<feature type="transmembrane region" description="Helical" evidence="5">
    <location>
        <begin position="138"/>
        <end position="158"/>
    </location>
</feature>
<name>A0A6A5HLN3_CAERE</name>
<keyword evidence="3 5" id="KW-1133">Transmembrane helix</keyword>
<protein>
    <submittedName>
        <fullName evidence="6">Uncharacterized protein</fullName>
    </submittedName>
</protein>
<gene>
    <name evidence="6" type="ORF">GCK72_000271</name>
</gene>
<dbReference type="PANTHER" id="PTHR12479">
    <property type="entry name" value="LYSOSOMAL-ASSOCIATED TRANSMEMBRANE PROTEIN"/>
    <property type="match status" value="1"/>
</dbReference>
<keyword evidence="4 5" id="KW-0472">Membrane</keyword>
<reference evidence="6 7" key="1">
    <citation type="submission" date="2019-12" db="EMBL/GenBank/DDBJ databases">
        <title>Chromosome-level assembly of the Caenorhabditis remanei genome.</title>
        <authorList>
            <person name="Teterina A.A."/>
            <person name="Willis J.H."/>
            <person name="Phillips P.C."/>
        </authorList>
    </citation>
    <scope>NUCLEOTIDE SEQUENCE [LARGE SCALE GENOMIC DNA]</scope>
    <source>
        <strain evidence="6 7">PX506</strain>
        <tissue evidence="6">Whole organism</tissue>
    </source>
</reference>
<evidence type="ECO:0000256" key="1">
    <source>
        <dbReference type="ARBA" id="ARBA00004127"/>
    </source>
</evidence>
<dbReference type="InterPro" id="IPR051115">
    <property type="entry name" value="LAPTM_transporter"/>
</dbReference>
<keyword evidence="2 5" id="KW-0812">Transmembrane</keyword>
<feature type="transmembrane region" description="Helical" evidence="5">
    <location>
        <begin position="68"/>
        <end position="85"/>
    </location>
</feature>
<evidence type="ECO:0000313" key="6">
    <source>
        <dbReference type="EMBL" id="KAF1768459.1"/>
    </source>
</evidence>
<dbReference type="GO" id="GO:0005765">
    <property type="term" value="C:lysosomal membrane"/>
    <property type="evidence" value="ECO:0007669"/>
    <property type="project" value="TreeGrafter"/>
</dbReference>
<evidence type="ECO:0000256" key="4">
    <source>
        <dbReference type="ARBA" id="ARBA00023136"/>
    </source>
</evidence>
<feature type="transmembrane region" description="Helical" evidence="5">
    <location>
        <begin position="178"/>
        <end position="199"/>
    </location>
</feature>
<dbReference type="GO" id="GO:0012505">
    <property type="term" value="C:endomembrane system"/>
    <property type="evidence" value="ECO:0007669"/>
    <property type="project" value="UniProtKB-SubCell"/>
</dbReference>
<dbReference type="CTD" id="9823177"/>
<dbReference type="KEGG" id="crq:GCK72_000271"/>